<reference evidence="2 3" key="2">
    <citation type="submission" date="2023-12" db="EMBL/GenBank/DDBJ databases">
        <title>Description of an unclassified Opitutus bacterium of Verrucomicrobiota.</title>
        <authorList>
            <person name="Zhang D.-F."/>
        </authorList>
    </citation>
    <scope>NUCLEOTIDE SEQUENCE [LARGE SCALE GENOMIC DNA]</scope>
    <source>
        <strain evidence="2 3">WL0086</strain>
    </source>
</reference>
<sequence>MLSTRICKIALVASVALFLFIVVLNNAIFDYPSNYGFVHHVLAMDTLFSGDSQSWRALRDPTPDDGSWWFYHIFYATIIMWEAAACVLCTVGAWKLWRNRTAPAAAFAAAKKLGLIGLSVSMLQWFVAFITVGGEWFLMWQSSTWNGQDAAFRMFACLGIILLFLNQPDE</sequence>
<keyword evidence="1" id="KW-0812">Transmembrane</keyword>
<keyword evidence="1" id="KW-0472">Membrane</keyword>
<evidence type="ECO:0000313" key="2">
    <source>
        <dbReference type="EMBL" id="WRQ88893.1"/>
    </source>
</evidence>
<feature type="transmembrane region" description="Helical" evidence="1">
    <location>
        <begin position="150"/>
        <end position="166"/>
    </location>
</feature>
<name>A0ABZ1CBM0_9BACT</name>
<protein>
    <submittedName>
        <fullName evidence="2">DUF2165 domain-containing protein</fullName>
    </submittedName>
</protein>
<gene>
    <name evidence="2" type="ORF">K1X11_005710</name>
</gene>
<accession>A0ABZ1CBM0</accession>
<keyword evidence="1" id="KW-1133">Transmembrane helix</keyword>
<dbReference type="RefSeq" id="WP_221033136.1">
    <property type="nucleotide sequence ID" value="NZ_CP139781.1"/>
</dbReference>
<proteinExistence type="predicted"/>
<feature type="transmembrane region" description="Helical" evidence="1">
    <location>
        <begin position="68"/>
        <end position="94"/>
    </location>
</feature>
<evidence type="ECO:0000256" key="1">
    <source>
        <dbReference type="SAM" id="Phobius"/>
    </source>
</evidence>
<reference evidence="2 3" key="1">
    <citation type="submission" date="2021-08" db="EMBL/GenBank/DDBJ databases">
        <authorList>
            <person name="Zhang D."/>
            <person name="Zhang A."/>
            <person name="Wang L."/>
        </authorList>
    </citation>
    <scope>NUCLEOTIDE SEQUENCE [LARGE SCALE GENOMIC DNA]</scope>
    <source>
        <strain evidence="2 3">WL0086</strain>
    </source>
</reference>
<feature type="transmembrane region" description="Helical" evidence="1">
    <location>
        <begin position="115"/>
        <end position="138"/>
    </location>
</feature>
<evidence type="ECO:0000313" key="3">
    <source>
        <dbReference type="Proteomes" id="UP000738431"/>
    </source>
</evidence>
<keyword evidence="3" id="KW-1185">Reference proteome</keyword>
<dbReference type="EMBL" id="CP139781">
    <property type="protein sequence ID" value="WRQ88893.1"/>
    <property type="molecule type" value="Genomic_DNA"/>
</dbReference>
<dbReference type="Pfam" id="PF09933">
    <property type="entry name" value="DUF2165"/>
    <property type="match status" value="1"/>
</dbReference>
<dbReference type="Proteomes" id="UP000738431">
    <property type="component" value="Chromosome"/>
</dbReference>
<feature type="transmembrane region" description="Helical" evidence="1">
    <location>
        <begin position="9"/>
        <end position="29"/>
    </location>
</feature>
<organism evidence="2 3">
    <name type="scientific">Actomonas aquatica</name>
    <dbReference type="NCBI Taxonomy" id="2866162"/>
    <lineage>
        <taxon>Bacteria</taxon>
        <taxon>Pseudomonadati</taxon>
        <taxon>Verrucomicrobiota</taxon>
        <taxon>Opitutia</taxon>
        <taxon>Opitutales</taxon>
        <taxon>Opitutaceae</taxon>
        <taxon>Actomonas</taxon>
    </lineage>
</organism>
<dbReference type="InterPro" id="IPR018681">
    <property type="entry name" value="DUF2165_transmembrane"/>
</dbReference>